<proteinExistence type="predicted"/>
<accession>A0AAV5RLP7</accession>
<keyword evidence="4" id="KW-1185">Reference proteome</keyword>
<reference evidence="3 4" key="1">
    <citation type="journal article" date="2023" name="Elife">
        <title>Identification of key yeast species and microbe-microbe interactions impacting larval growth of Drosophila in the wild.</title>
        <authorList>
            <person name="Mure A."/>
            <person name="Sugiura Y."/>
            <person name="Maeda R."/>
            <person name="Honda K."/>
            <person name="Sakurai N."/>
            <person name="Takahashi Y."/>
            <person name="Watada M."/>
            <person name="Katoh T."/>
            <person name="Gotoh A."/>
            <person name="Gotoh Y."/>
            <person name="Taniguchi I."/>
            <person name="Nakamura K."/>
            <person name="Hayashi T."/>
            <person name="Katayama T."/>
            <person name="Uemura T."/>
            <person name="Hattori Y."/>
        </authorList>
    </citation>
    <scope>NUCLEOTIDE SEQUENCE [LARGE SCALE GENOMIC DNA]</scope>
    <source>
        <strain evidence="3 4">SB-73</strain>
    </source>
</reference>
<evidence type="ECO:0000256" key="1">
    <source>
        <dbReference type="ARBA" id="ARBA00046280"/>
    </source>
</evidence>
<gene>
    <name evidence="3" type="ORF">DASB73_024120</name>
</gene>
<keyword evidence="2" id="KW-0472">Membrane</keyword>
<name>A0AAV5RLP7_STABA</name>
<dbReference type="GO" id="GO:0012505">
    <property type="term" value="C:endomembrane system"/>
    <property type="evidence" value="ECO:0007669"/>
    <property type="project" value="UniProtKB-SubCell"/>
</dbReference>
<organism evidence="3 4">
    <name type="scientific">Starmerella bacillaris</name>
    <name type="common">Yeast</name>
    <name type="synonym">Candida zemplinina</name>
    <dbReference type="NCBI Taxonomy" id="1247836"/>
    <lineage>
        <taxon>Eukaryota</taxon>
        <taxon>Fungi</taxon>
        <taxon>Dikarya</taxon>
        <taxon>Ascomycota</taxon>
        <taxon>Saccharomycotina</taxon>
        <taxon>Dipodascomycetes</taxon>
        <taxon>Dipodascales</taxon>
        <taxon>Trichomonascaceae</taxon>
        <taxon>Starmerella</taxon>
    </lineage>
</organism>
<dbReference type="Proteomes" id="UP001362899">
    <property type="component" value="Unassembled WGS sequence"/>
</dbReference>
<keyword evidence="2" id="KW-1133">Transmembrane helix</keyword>
<feature type="transmembrane region" description="Helical" evidence="2">
    <location>
        <begin position="66"/>
        <end position="85"/>
    </location>
</feature>
<sequence length="89" mass="9657">MESQNDQRLNDLANTLQSIRHVTNDLYAQASDSSLIDSANNTFGSLYISVKGSVSRLGRAAAAGHPIFKLAGIILIIIFVFYIALKLFG</sequence>
<dbReference type="AlphaFoldDB" id="A0AAV5RLP7"/>
<dbReference type="CDD" id="cd15853">
    <property type="entry name" value="SNARE_Bet1"/>
    <property type="match status" value="1"/>
</dbReference>
<comment type="caution">
    <text evidence="3">The sequence shown here is derived from an EMBL/GenBank/DDBJ whole genome shotgun (WGS) entry which is preliminary data.</text>
</comment>
<comment type="subcellular location">
    <subcellularLocation>
        <location evidence="1">Endomembrane system</location>
        <topology evidence="1">Single-pass type IV membrane protein</topology>
    </subcellularLocation>
</comment>
<protein>
    <submittedName>
        <fullName evidence="3">Sft1 protein</fullName>
    </submittedName>
</protein>
<dbReference type="InterPro" id="IPR039899">
    <property type="entry name" value="BET1_SNARE"/>
</dbReference>
<dbReference type="EMBL" id="BTGC01000005">
    <property type="protein sequence ID" value="GMM51454.1"/>
    <property type="molecule type" value="Genomic_DNA"/>
</dbReference>
<evidence type="ECO:0000256" key="2">
    <source>
        <dbReference type="SAM" id="Phobius"/>
    </source>
</evidence>
<keyword evidence="2" id="KW-0812">Transmembrane</keyword>
<evidence type="ECO:0000313" key="4">
    <source>
        <dbReference type="Proteomes" id="UP001362899"/>
    </source>
</evidence>
<evidence type="ECO:0000313" key="3">
    <source>
        <dbReference type="EMBL" id="GMM51454.1"/>
    </source>
</evidence>